<feature type="transmembrane region" description="Helical" evidence="5">
    <location>
        <begin position="89"/>
        <end position="106"/>
    </location>
</feature>
<dbReference type="CDD" id="cd09323">
    <property type="entry name" value="TDT_SLAC1_like"/>
    <property type="match status" value="1"/>
</dbReference>
<feature type="transmembrane region" description="Helical" evidence="5">
    <location>
        <begin position="112"/>
        <end position="136"/>
    </location>
</feature>
<feature type="transmembrane region" description="Helical" evidence="5">
    <location>
        <begin position="170"/>
        <end position="190"/>
    </location>
</feature>
<keyword evidence="2 5" id="KW-0812">Transmembrane</keyword>
<evidence type="ECO:0000256" key="4">
    <source>
        <dbReference type="ARBA" id="ARBA00023136"/>
    </source>
</evidence>
<comment type="subcellular location">
    <subcellularLocation>
        <location evidence="1">Membrane</location>
        <topology evidence="1">Multi-pass membrane protein</topology>
    </subcellularLocation>
</comment>
<dbReference type="AlphaFoldDB" id="A0A2P8R144"/>
<evidence type="ECO:0000256" key="3">
    <source>
        <dbReference type="ARBA" id="ARBA00022989"/>
    </source>
</evidence>
<feature type="transmembrane region" description="Helical" evidence="5">
    <location>
        <begin position="202"/>
        <end position="223"/>
    </location>
</feature>
<name>A0A2P8R144_9BACT</name>
<feature type="transmembrane region" description="Helical" evidence="5">
    <location>
        <begin position="48"/>
        <end position="69"/>
    </location>
</feature>
<dbReference type="GO" id="GO:0005886">
    <property type="term" value="C:plasma membrane"/>
    <property type="evidence" value="ECO:0007669"/>
    <property type="project" value="TreeGrafter"/>
</dbReference>
<keyword evidence="7" id="KW-1185">Reference proteome</keyword>
<sequence length="322" mass="37641">MNETPNLVKKEVSKLQNFPIMFFATIMGFSGLGMSYERLNHFFHLSNVVFECIKYFTTTLFFIISVIYLIKLIKYPQEVKKEFFHPIKINFFAAFSISLLLLSIFWKTNTSVYSAFFYLGLAIQTFLTFYVVSFWINNNLSINHSNPAWFIPIVGNLLVPLADINNAPFVWYYFSIGLFFWIILFTIIFYRIIFHDQLAKKFMPTLFIIIAPPAIAFVGYIKLTNSFDAMSYIFLNLTIFFVVLILFMYKNFLKMKFFLSWWAFTFPIAAASLAFSKAYELTHNNWFIMGSIFSFVGLIMLVSIVTFFTIKSIKNGEICISE</sequence>
<feature type="transmembrane region" description="Helical" evidence="5">
    <location>
        <begin position="261"/>
        <end position="279"/>
    </location>
</feature>
<comment type="caution">
    <text evidence="6">The sequence shown here is derived from an EMBL/GenBank/DDBJ whole genome shotgun (WGS) entry which is preliminary data.</text>
</comment>
<feature type="transmembrane region" description="Helical" evidence="5">
    <location>
        <begin position="285"/>
        <end position="308"/>
    </location>
</feature>
<dbReference type="InterPro" id="IPR004695">
    <property type="entry name" value="SLAC1/Mae1/Ssu1/TehA"/>
</dbReference>
<accession>A0A2P8R144</accession>
<reference evidence="7" key="1">
    <citation type="submission" date="2017-10" db="EMBL/GenBank/DDBJ databases">
        <title>Campylobacter species from seals.</title>
        <authorList>
            <person name="Gilbert M.J."/>
            <person name="Zomer A.L."/>
            <person name="Timmerman A.J."/>
            <person name="Duim B."/>
            <person name="Wagenaar J.A."/>
        </authorList>
    </citation>
    <scope>NUCLEOTIDE SEQUENCE [LARGE SCALE GENOMIC DNA]</scope>
    <source>
        <strain evidence="7">17S00004-5</strain>
    </source>
</reference>
<dbReference type="PANTHER" id="PTHR37955:SF1">
    <property type="entry name" value="DEP DOMAIN-CONTAINING PROTEIN"/>
    <property type="match status" value="1"/>
</dbReference>
<dbReference type="PANTHER" id="PTHR37955">
    <property type="entry name" value="TELLURITE RESISTANCE PROTEIN TEHA"/>
    <property type="match status" value="1"/>
</dbReference>
<evidence type="ECO:0000313" key="7">
    <source>
        <dbReference type="Proteomes" id="UP000240535"/>
    </source>
</evidence>
<proteinExistence type="predicted"/>
<evidence type="ECO:0000256" key="5">
    <source>
        <dbReference type="SAM" id="Phobius"/>
    </source>
</evidence>
<feature type="transmembrane region" description="Helical" evidence="5">
    <location>
        <begin position="229"/>
        <end position="249"/>
    </location>
</feature>
<dbReference type="OrthoDB" id="309023at2"/>
<feature type="transmembrane region" description="Helical" evidence="5">
    <location>
        <begin position="18"/>
        <end position="36"/>
    </location>
</feature>
<dbReference type="Proteomes" id="UP000240535">
    <property type="component" value="Unassembled WGS sequence"/>
</dbReference>
<keyword evidence="4 5" id="KW-0472">Membrane</keyword>
<gene>
    <name evidence="6" type="ORF">CQ405_03940</name>
</gene>
<dbReference type="GO" id="GO:0046583">
    <property type="term" value="F:monoatomic cation efflux transmembrane transporter activity"/>
    <property type="evidence" value="ECO:0007669"/>
    <property type="project" value="TreeGrafter"/>
</dbReference>
<organism evidence="6 7">
    <name type="scientific">Campylobacter blaseri</name>
    <dbReference type="NCBI Taxonomy" id="2042961"/>
    <lineage>
        <taxon>Bacteria</taxon>
        <taxon>Pseudomonadati</taxon>
        <taxon>Campylobacterota</taxon>
        <taxon>Epsilonproteobacteria</taxon>
        <taxon>Campylobacterales</taxon>
        <taxon>Campylobacteraceae</taxon>
        <taxon>Campylobacter</taxon>
    </lineage>
</organism>
<dbReference type="RefSeq" id="WP_106870849.1">
    <property type="nucleotide sequence ID" value="NZ_CP053841.1"/>
</dbReference>
<dbReference type="InterPro" id="IPR052951">
    <property type="entry name" value="Tellurite_res_ion_channel"/>
</dbReference>
<protein>
    <submittedName>
        <fullName evidence="6">C4-dicarboxylate ABC transporter</fullName>
    </submittedName>
</protein>
<evidence type="ECO:0000256" key="2">
    <source>
        <dbReference type="ARBA" id="ARBA00022692"/>
    </source>
</evidence>
<dbReference type="Pfam" id="PF03595">
    <property type="entry name" value="SLAC1"/>
    <property type="match status" value="1"/>
</dbReference>
<dbReference type="EMBL" id="PDHH01000003">
    <property type="protein sequence ID" value="PSM52214.1"/>
    <property type="molecule type" value="Genomic_DNA"/>
</dbReference>
<evidence type="ECO:0000256" key="1">
    <source>
        <dbReference type="ARBA" id="ARBA00004141"/>
    </source>
</evidence>
<dbReference type="InterPro" id="IPR038665">
    <property type="entry name" value="Voltage-dep_anion_channel_sf"/>
</dbReference>
<dbReference type="Gene3D" id="1.50.10.150">
    <property type="entry name" value="Voltage-dependent anion channel"/>
    <property type="match status" value="1"/>
</dbReference>
<evidence type="ECO:0000313" key="6">
    <source>
        <dbReference type="EMBL" id="PSM52214.1"/>
    </source>
</evidence>
<keyword evidence="3 5" id="KW-1133">Transmembrane helix</keyword>